<protein>
    <submittedName>
        <fullName evidence="9">T-cell receptor alpha/delta variable 30.0.1</fullName>
    </submittedName>
</protein>
<feature type="signal peptide" evidence="7">
    <location>
        <begin position="1"/>
        <end position="20"/>
    </location>
</feature>
<evidence type="ECO:0000256" key="4">
    <source>
        <dbReference type="ARBA" id="ARBA00023319"/>
    </source>
</evidence>
<dbReference type="PROSITE" id="PS50835">
    <property type="entry name" value="IG_LIKE"/>
    <property type="match status" value="1"/>
</dbReference>
<keyword evidence="3" id="KW-0675">Receptor</keyword>
<evidence type="ECO:0000256" key="7">
    <source>
        <dbReference type="SAM" id="SignalP"/>
    </source>
</evidence>
<dbReference type="Proteomes" id="UP001108240">
    <property type="component" value="Unplaced"/>
</dbReference>
<dbReference type="GeneTree" id="ENSGT01030000234557"/>
<proteinExistence type="predicted"/>
<evidence type="ECO:0000256" key="2">
    <source>
        <dbReference type="ARBA" id="ARBA00023130"/>
    </source>
</evidence>
<name>A0A8C0YFW4_CYPCA</name>
<dbReference type="Pfam" id="PF07686">
    <property type="entry name" value="V-set"/>
    <property type="match status" value="1"/>
</dbReference>
<keyword evidence="1 7" id="KW-0732">Signal</keyword>
<evidence type="ECO:0000256" key="3">
    <source>
        <dbReference type="ARBA" id="ARBA00023170"/>
    </source>
</evidence>
<dbReference type="GO" id="GO:0042101">
    <property type="term" value="C:T cell receptor complex"/>
    <property type="evidence" value="ECO:0007669"/>
    <property type="project" value="UniProtKB-KW"/>
</dbReference>
<keyword evidence="2" id="KW-1064">Adaptive immunity</keyword>
<dbReference type="InterPro" id="IPR051287">
    <property type="entry name" value="TCR_variable_region"/>
</dbReference>
<feature type="chain" id="PRO_5040438535" evidence="7">
    <location>
        <begin position="21"/>
        <end position="156"/>
    </location>
</feature>
<dbReference type="InterPro" id="IPR036179">
    <property type="entry name" value="Ig-like_dom_sf"/>
</dbReference>
<evidence type="ECO:0000313" key="9">
    <source>
        <dbReference type="Ensembl" id="ENSCCRP00000007668.1"/>
    </source>
</evidence>
<evidence type="ECO:0000256" key="6">
    <source>
        <dbReference type="SAM" id="Phobius"/>
    </source>
</evidence>
<keyword evidence="5" id="KW-0391">Immunity</keyword>
<dbReference type="AlphaFoldDB" id="A0A8C0YFW4"/>
<dbReference type="Ensembl" id="ENSCCRT00000008422.2">
    <property type="protein sequence ID" value="ENSCCRP00000007668.1"/>
    <property type="gene ID" value="ENSCCRG00000004525.2"/>
</dbReference>
<dbReference type="Gene3D" id="2.60.40.10">
    <property type="entry name" value="Immunoglobulins"/>
    <property type="match status" value="1"/>
</dbReference>
<evidence type="ECO:0000256" key="1">
    <source>
        <dbReference type="ARBA" id="ARBA00022729"/>
    </source>
</evidence>
<dbReference type="GO" id="GO:0002250">
    <property type="term" value="P:adaptive immune response"/>
    <property type="evidence" value="ECO:0007669"/>
    <property type="project" value="UniProtKB-KW"/>
</dbReference>
<feature type="transmembrane region" description="Helical" evidence="6">
    <location>
        <begin position="139"/>
        <end position="155"/>
    </location>
</feature>
<evidence type="ECO:0000313" key="10">
    <source>
        <dbReference type="Proteomes" id="UP001108240"/>
    </source>
</evidence>
<keyword evidence="6" id="KW-0472">Membrane</keyword>
<keyword evidence="5" id="KW-1279">T cell receptor</keyword>
<keyword evidence="10" id="KW-1185">Reference proteome</keyword>
<dbReference type="InterPro" id="IPR013106">
    <property type="entry name" value="Ig_V-set"/>
</dbReference>
<reference evidence="9" key="2">
    <citation type="submission" date="2025-09" db="UniProtKB">
        <authorList>
            <consortium name="Ensembl"/>
        </authorList>
    </citation>
    <scope>IDENTIFICATION</scope>
</reference>
<sequence length="156" mass="18287">MTHWERHFIIFITYFWGCDSLEIVDQNSSVQTDVEGRSVTINCRYETSDPSPYLFWYQQKMNGIPKHMMMIFGTTVQNDKDFKERFKANDDKTSKSVPLMIEDVRVSDSAVYYCALRPTVTETHSTLIQKLMVLSYTDDISYICLSAIYFLLLLFL</sequence>
<reference evidence="9" key="1">
    <citation type="submission" date="2025-08" db="UniProtKB">
        <authorList>
            <consortium name="Ensembl"/>
        </authorList>
    </citation>
    <scope>IDENTIFICATION</scope>
</reference>
<evidence type="ECO:0000256" key="5">
    <source>
        <dbReference type="ARBA" id="ARBA00043266"/>
    </source>
</evidence>
<feature type="domain" description="Ig-like" evidence="8">
    <location>
        <begin position="35"/>
        <end position="125"/>
    </location>
</feature>
<dbReference type="InterPro" id="IPR013783">
    <property type="entry name" value="Ig-like_fold"/>
</dbReference>
<dbReference type="SUPFAM" id="SSF48726">
    <property type="entry name" value="Immunoglobulin"/>
    <property type="match status" value="1"/>
</dbReference>
<dbReference type="OMA" id="THWERHF"/>
<accession>A0A8C0YFW4</accession>
<organism evidence="9 10">
    <name type="scientific">Cyprinus carpio carpio</name>
    <dbReference type="NCBI Taxonomy" id="630221"/>
    <lineage>
        <taxon>Eukaryota</taxon>
        <taxon>Metazoa</taxon>
        <taxon>Chordata</taxon>
        <taxon>Craniata</taxon>
        <taxon>Vertebrata</taxon>
        <taxon>Euteleostomi</taxon>
        <taxon>Actinopterygii</taxon>
        <taxon>Neopterygii</taxon>
        <taxon>Teleostei</taxon>
        <taxon>Ostariophysi</taxon>
        <taxon>Cypriniformes</taxon>
        <taxon>Cyprinidae</taxon>
        <taxon>Cyprininae</taxon>
        <taxon>Cyprinus</taxon>
    </lineage>
</organism>
<dbReference type="PANTHER" id="PTHR19367">
    <property type="entry name" value="T-CELL RECEPTOR ALPHA CHAIN V REGION"/>
    <property type="match status" value="1"/>
</dbReference>
<dbReference type="SMART" id="SM00409">
    <property type="entry name" value="IG"/>
    <property type="match status" value="1"/>
</dbReference>
<dbReference type="InterPro" id="IPR007110">
    <property type="entry name" value="Ig-like_dom"/>
</dbReference>
<dbReference type="SMART" id="SM00406">
    <property type="entry name" value="IGv"/>
    <property type="match status" value="1"/>
</dbReference>
<dbReference type="PANTHER" id="PTHR19367:SF18">
    <property type="entry name" value="T CELL RECEPTOR ALPHA VARIABLE 16"/>
    <property type="match status" value="1"/>
</dbReference>
<keyword evidence="6" id="KW-1133">Transmembrane helix</keyword>
<dbReference type="InterPro" id="IPR003599">
    <property type="entry name" value="Ig_sub"/>
</dbReference>
<keyword evidence="6" id="KW-0812">Transmembrane</keyword>
<evidence type="ECO:0000259" key="8">
    <source>
        <dbReference type="PROSITE" id="PS50835"/>
    </source>
</evidence>
<keyword evidence="4" id="KW-0393">Immunoglobulin domain</keyword>